<dbReference type="EMBL" id="JARQZJ010000076">
    <property type="protein sequence ID" value="KAK9882462.1"/>
    <property type="molecule type" value="Genomic_DNA"/>
</dbReference>
<protein>
    <submittedName>
        <fullName evidence="1">Uncharacterized protein</fullName>
    </submittedName>
</protein>
<dbReference type="Proteomes" id="UP001431783">
    <property type="component" value="Unassembled WGS sequence"/>
</dbReference>
<evidence type="ECO:0000313" key="2">
    <source>
        <dbReference type="Proteomes" id="UP001431783"/>
    </source>
</evidence>
<reference evidence="1 2" key="1">
    <citation type="submission" date="2023-03" db="EMBL/GenBank/DDBJ databases">
        <title>Genome insight into feeding habits of ladybird beetles.</title>
        <authorList>
            <person name="Li H.-S."/>
            <person name="Huang Y.-H."/>
            <person name="Pang H."/>
        </authorList>
    </citation>
    <scope>NUCLEOTIDE SEQUENCE [LARGE SCALE GENOMIC DNA]</scope>
    <source>
        <strain evidence="1">SYSU_2023b</strain>
        <tissue evidence="1">Whole body</tissue>
    </source>
</reference>
<keyword evidence="2" id="KW-1185">Reference proteome</keyword>
<gene>
    <name evidence="1" type="ORF">WA026_021496</name>
</gene>
<dbReference type="AlphaFoldDB" id="A0AAW1UFU2"/>
<evidence type="ECO:0000313" key="1">
    <source>
        <dbReference type="EMBL" id="KAK9882462.1"/>
    </source>
</evidence>
<sequence>MIRANRRLRRIYRRHSQQDKEELRTHSQMLKNTLKEYQEHRWNQRLETLDTRDHTAWTMQRKLRRVKEHIPPLHSEHGIFYTE</sequence>
<comment type="caution">
    <text evidence="1">The sequence shown here is derived from an EMBL/GenBank/DDBJ whole genome shotgun (WGS) entry which is preliminary data.</text>
</comment>
<organism evidence="1 2">
    <name type="scientific">Henosepilachna vigintioctopunctata</name>
    <dbReference type="NCBI Taxonomy" id="420089"/>
    <lineage>
        <taxon>Eukaryota</taxon>
        <taxon>Metazoa</taxon>
        <taxon>Ecdysozoa</taxon>
        <taxon>Arthropoda</taxon>
        <taxon>Hexapoda</taxon>
        <taxon>Insecta</taxon>
        <taxon>Pterygota</taxon>
        <taxon>Neoptera</taxon>
        <taxon>Endopterygota</taxon>
        <taxon>Coleoptera</taxon>
        <taxon>Polyphaga</taxon>
        <taxon>Cucujiformia</taxon>
        <taxon>Coccinelloidea</taxon>
        <taxon>Coccinellidae</taxon>
        <taxon>Epilachninae</taxon>
        <taxon>Epilachnini</taxon>
        <taxon>Henosepilachna</taxon>
    </lineage>
</organism>
<proteinExistence type="predicted"/>
<accession>A0AAW1UFU2</accession>
<name>A0AAW1UFU2_9CUCU</name>